<dbReference type="Gene3D" id="3.10.450.350">
    <property type="match status" value="1"/>
</dbReference>
<feature type="domain" description="M23ase beta-sheet core" evidence="3">
    <location>
        <begin position="273"/>
        <end position="370"/>
    </location>
</feature>
<dbReference type="GO" id="GO:0004222">
    <property type="term" value="F:metalloendopeptidase activity"/>
    <property type="evidence" value="ECO:0007669"/>
    <property type="project" value="TreeGrafter"/>
</dbReference>
<proteinExistence type="predicted"/>
<accession>A0A9X0UIW4</accession>
<evidence type="ECO:0000256" key="1">
    <source>
        <dbReference type="ARBA" id="ARBA00022729"/>
    </source>
</evidence>
<sequence>MPQRLQCPGHWLAFFCLSVAAPAPAPAQSNPPPSAFQQFAGLDQSAITTRTVVAGREVSLAQLLARAGVETADASPAISALTPYLPARRLQPGLALTLREDRQADRLLGLAVEPQPGRIITVIRTPTGWRADEAQPEQHRRLVLARGSIRGVVFEDLRAAGLPDPVARELVRTLAQDVDFQREFSPQDRFSILFERFRTADGRLLRDGRALYAEFHLAGRRLSLWRHETPTGPEWFDAQGRSLRRAFLRTPLDGAEVTSGFGMRSHPVLGFTRMHQGIDFAAPRGTPVFAAADGTVEYVGFAGGYGRTIRLSHAGGTETRYAHLSSTMRGLKPGTRVRQGEVIGKVGSTGLATGPHLHFEISEAGRLVDPAAVQAMPASRLEGQQLEAFQATRRMLDSQLVQLAPMQEVAMAP</sequence>
<evidence type="ECO:0000256" key="2">
    <source>
        <dbReference type="SAM" id="SignalP"/>
    </source>
</evidence>
<dbReference type="CDD" id="cd12797">
    <property type="entry name" value="M23_peptidase"/>
    <property type="match status" value="1"/>
</dbReference>
<keyword evidence="1 2" id="KW-0732">Signal</keyword>
<protein>
    <submittedName>
        <fullName evidence="4">M23 family metallopeptidase</fullName>
    </submittedName>
</protein>
<gene>
    <name evidence="4" type="ORF">H7965_19280</name>
</gene>
<evidence type="ECO:0000313" key="4">
    <source>
        <dbReference type="EMBL" id="MBC4017455.1"/>
    </source>
</evidence>
<dbReference type="AlphaFoldDB" id="A0A9X0UIW4"/>
<reference evidence="4" key="1">
    <citation type="submission" date="2020-08" db="EMBL/GenBank/DDBJ databases">
        <authorList>
            <person name="Hu Y."/>
            <person name="Nguyen S.V."/>
            <person name="Li F."/>
            <person name="Fanning S."/>
        </authorList>
    </citation>
    <scope>NUCLEOTIDE SEQUENCE</scope>
    <source>
        <strain evidence="4">SYSU D8009</strain>
    </source>
</reference>
<dbReference type="Proteomes" id="UP000600101">
    <property type="component" value="Unassembled WGS sequence"/>
</dbReference>
<organism evidence="4 5">
    <name type="scientific">Siccirubricoccus deserti</name>
    <dbReference type="NCBI Taxonomy" id="2013562"/>
    <lineage>
        <taxon>Bacteria</taxon>
        <taxon>Pseudomonadati</taxon>
        <taxon>Pseudomonadota</taxon>
        <taxon>Alphaproteobacteria</taxon>
        <taxon>Acetobacterales</taxon>
        <taxon>Roseomonadaceae</taxon>
        <taxon>Siccirubricoccus</taxon>
    </lineage>
</organism>
<dbReference type="PANTHER" id="PTHR21666:SF289">
    <property type="entry name" value="L-ALA--D-GLU ENDOPEPTIDASE"/>
    <property type="match status" value="1"/>
</dbReference>
<keyword evidence="5" id="KW-1185">Reference proteome</keyword>
<dbReference type="EMBL" id="JACOMF010000028">
    <property type="protein sequence ID" value="MBC4017455.1"/>
    <property type="molecule type" value="Genomic_DNA"/>
</dbReference>
<name>A0A9X0UIW4_9PROT</name>
<dbReference type="RefSeq" id="WP_186772214.1">
    <property type="nucleotide sequence ID" value="NZ_JACOMF010000028.1"/>
</dbReference>
<dbReference type="Pfam" id="PF01551">
    <property type="entry name" value="Peptidase_M23"/>
    <property type="match status" value="1"/>
</dbReference>
<dbReference type="InterPro" id="IPR050570">
    <property type="entry name" value="Cell_wall_metabolism_enzyme"/>
</dbReference>
<evidence type="ECO:0000313" key="5">
    <source>
        <dbReference type="Proteomes" id="UP000600101"/>
    </source>
</evidence>
<dbReference type="SUPFAM" id="SSF51261">
    <property type="entry name" value="Duplicated hybrid motif"/>
    <property type="match status" value="1"/>
</dbReference>
<dbReference type="InterPro" id="IPR016047">
    <property type="entry name" value="M23ase_b-sheet_dom"/>
</dbReference>
<feature type="chain" id="PRO_5040827983" evidence="2">
    <location>
        <begin position="28"/>
        <end position="413"/>
    </location>
</feature>
<evidence type="ECO:0000259" key="3">
    <source>
        <dbReference type="Pfam" id="PF01551"/>
    </source>
</evidence>
<dbReference type="PANTHER" id="PTHR21666">
    <property type="entry name" value="PEPTIDASE-RELATED"/>
    <property type="match status" value="1"/>
</dbReference>
<feature type="signal peptide" evidence="2">
    <location>
        <begin position="1"/>
        <end position="27"/>
    </location>
</feature>
<dbReference type="InterPro" id="IPR011055">
    <property type="entry name" value="Dup_hybrid_motif"/>
</dbReference>
<dbReference type="Gene3D" id="2.70.70.10">
    <property type="entry name" value="Glucose Permease (Domain IIA)"/>
    <property type="match status" value="1"/>
</dbReference>
<comment type="caution">
    <text evidence="4">The sequence shown here is derived from an EMBL/GenBank/DDBJ whole genome shotgun (WGS) entry which is preliminary data.</text>
</comment>